<comment type="caution">
    <text evidence="1">The sequence shown here is derived from an EMBL/GenBank/DDBJ whole genome shotgun (WGS) entry which is preliminary data.</text>
</comment>
<dbReference type="Gene3D" id="1.10.3210.10">
    <property type="entry name" value="Hypothetical protein af1432"/>
    <property type="match status" value="1"/>
</dbReference>
<keyword evidence="2" id="KW-1185">Reference proteome</keyword>
<evidence type="ECO:0000313" key="1">
    <source>
        <dbReference type="EMBL" id="MBC8545360.1"/>
    </source>
</evidence>
<gene>
    <name evidence="1" type="ORF">H8711_00220</name>
</gene>
<sequence length="195" mass="22459">MSYKDKFLAYYKENIHREGSDRLLEWLLKTDFFTAPASTKFHCACEGGLVQHSVNVYEVMMEKHFDPEEDSAESFALCALLHDLCKAQFYKVSSRNVKNEKTGQWEKQPYYSIEDVFPYGHGEKSVFLIERFVRLSTSEAMAVRWHMGGFDDTAKAGGFAISQAYDKYPLAVKLHLSDLEATYLREHGTSSVRNR</sequence>
<accession>A0A926I3H8</accession>
<reference evidence="1" key="1">
    <citation type="submission" date="2020-08" db="EMBL/GenBank/DDBJ databases">
        <title>Genome public.</title>
        <authorList>
            <person name="Liu C."/>
            <person name="Sun Q."/>
        </authorList>
    </citation>
    <scope>NUCLEOTIDE SEQUENCE</scope>
    <source>
        <strain evidence="1">NSJ-31</strain>
    </source>
</reference>
<proteinExistence type="predicted"/>
<evidence type="ECO:0000313" key="2">
    <source>
        <dbReference type="Proteomes" id="UP000653127"/>
    </source>
</evidence>
<dbReference type="AlphaFoldDB" id="A0A926I3H8"/>
<protein>
    <submittedName>
        <fullName evidence="1">Hydrolase</fullName>
    </submittedName>
</protein>
<keyword evidence="1" id="KW-0378">Hydrolase</keyword>
<name>A0A926I3H8_9FIRM</name>
<dbReference type="GO" id="GO:0016787">
    <property type="term" value="F:hydrolase activity"/>
    <property type="evidence" value="ECO:0007669"/>
    <property type="project" value="UniProtKB-KW"/>
</dbReference>
<dbReference type="Proteomes" id="UP000653127">
    <property type="component" value="Unassembled WGS sequence"/>
</dbReference>
<dbReference type="SUPFAM" id="SSF109604">
    <property type="entry name" value="HD-domain/PDEase-like"/>
    <property type="match status" value="1"/>
</dbReference>
<dbReference type="EMBL" id="JACRST010000001">
    <property type="protein sequence ID" value="MBC8545360.1"/>
    <property type="molecule type" value="Genomic_DNA"/>
</dbReference>
<organism evidence="1 2">
    <name type="scientific">Ligaoa zhengdingensis</name>
    <dbReference type="NCBI Taxonomy" id="2763658"/>
    <lineage>
        <taxon>Bacteria</taxon>
        <taxon>Bacillati</taxon>
        <taxon>Bacillota</taxon>
        <taxon>Clostridia</taxon>
        <taxon>Eubacteriales</taxon>
        <taxon>Oscillospiraceae</taxon>
        <taxon>Ligaoa</taxon>
    </lineage>
</organism>